<name>A0A0R0DTL5_9GAMM</name>
<evidence type="ECO:0000256" key="1">
    <source>
        <dbReference type="SAM" id="MobiDB-lite"/>
    </source>
</evidence>
<dbReference type="EMBL" id="LDJP01000102">
    <property type="protein sequence ID" value="KRG81188.1"/>
    <property type="molecule type" value="Genomic_DNA"/>
</dbReference>
<feature type="transmembrane region" description="Helical" evidence="2">
    <location>
        <begin position="251"/>
        <end position="269"/>
    </location>
</feature>
<comment type="caution">
    <text evidence="4">The sequence shown here is derived from an EMBL/GenBank/DDBJ whole genome shotgun (WGS) entry which is preliminary data.</text>
</comment>
<feature type="compositionally biased region" description="Basic and acidic residues" evidence="1">
    <location>
        <begin position="331"/>
        <end position="350"/>
    </location>
</feature>
<evidence type="ECO:0000313" key="4">
    <source>
        <dbReference type="EMBL" id="KRG81188.1"/>
    </source>
</evidence>
<keyword evidence="5" id="KW-1185">Reference proteome</keyword>
<keyword evidence="2" id="KW-0472">Membrane</keyword>
<keyword evidence="2" id="KW-1133">Transmembrane helix</keyword>
<dbReference type="AlphaFoldDB" id="A0A0R0DTL5"/>
<feature type="region of interest" description="Disordered" evidence="1">
    <location>
        <begin position="278"/>
        <end position="306"/>
    </location>
</feature>
<dbReference type="OrthoDB" id="183980at2"/>
<sequence length="524" mass="58620">MRLDRLDVVLRSRSQWEAMELGTALVRRHAAAIWKPWLLLTLPVFALLNLAGWWLDSFWLSAVLLWWLKPAFERIPLYVISRGAFGAEPSIADTLRAQLRWGWRGLWAYLGWRRLGPARALLMPVDLLEGGDAGHRRARRRVLSSAAYGHASLLTWVCWHFEAMLQIAGIALIFMFVPLDALPESLRAAASLIGKDTPAWAWLGFNLLAWAAMTVIGPFYSGAGFGLYLNRRTQLEAWDVEIAFRRMRQRLAHATPLLLVLLACMPLALPVHAQDHADGAPSLHANRKGAAPANDGTPGSLFGTRQQADTDGFRQAAARAYEDPQLGATRSIERWKRKTEPEPEKQETKRDWNFPGADVVRAAGKLLALAGEGILWIVVGLLLLVLAFTARWWLPWLRGSARRRATAESPLSEQAVQLPETLPPDVLASARQLWRQGKPRHALALLYRASVDELGKRADLALPPGSTEAQCLRASRRMPVEADRALFARMVRTWQYAAYAGRLPTPDEFDALADALHQHYGWPA</sequence>
<feature type="region of interest" description="Disordered" evidence="1">
    <location>
        <begin position="330"/>
        <end position="350"/>
    </location>
</feature>
<dbReference type="Proteomes" id="UP000050940">
    <property type="component" value="Unassembled WGS sequence"/>
</dbReference>
<proteinExistence type="predicted"/>
<reference evidence="4 5" key="1">
    <citation type="submission" date="2015-05" db="EMBL/GenBank/DDBJ databases">
        <title>Genome sequencing and analysis of members of genus Stenotrophomonas.</title>
        <authorList>
            <person name="Patil P.P."/>
            <person name="Midha S."/>
            <person name="Patil P.B."/>
        </authorList>
    </citation>
    <scope>NUCLEOTIDE SEQUENCE [LARGE SCALE GENOMIC DNA]</scope>
    <source>
        <strain evidence="4 5">JCM 16244</strain>
    </source>
</reference>
<keyword evidence="2" id="KW-0812">Transmembrane</keyword>
<feature type="transmembrane region" description="Helical" evidence="2">
    <location>
        <begin position="199"/>
        <end position="230"/>
    </location>
</feature>
<feature type="domain" description="Protein-glutamine gamma-glutamyltransferase-like C-terminal" evidence="3">
    <location>
        <begin position="446"/>
        <end position="516"/>
    </location>
</feature>
<dbReference type="Pfam" id="PF13559">
    <property type="entry name" value="DUF4129"/>
    <property type="match status" value="1"/>
</dbReference>
<feature type="transmembrane region" description="Helical" evidence="2">
    <location>
        <begin position="146"/>
        <end position="179"/>
    </location>
</feature>
<accession>A0A0R0DTL5</accession>
<organism evidence="4 5">
    <name type="scientific">Stenotrophomonas daejeonensis</name>
    <dbReference type="NCBI Taxonomy" id="659018"/>
    <lineage>
        <taxon>Bacteria</taxon>
        <taxon>Pseudomonadati</taxon>
        <taxon>Pseudomonadota</taxon>
        <taxon>Gammaproteobacteria</taxon>
        <taxon>Lysobacterales</taxon>
        <taxon>Lysobacteraceae</taxon>
        <taxon>Stenotrophomonas</taxon>
    </lineage>
</organism>
<feature type="transmembrane region" description="Helical" evidence="2">
    <location>
        <begin position="374"/>
        <end position="394"/>
    </location>
</feature>
<evidence type="ECO:0000313" key="5">
    <source>
        <dbReference type="Proteomes" id="UP000050940"/>
    </source>
</evidence>
<dbReference type="PATRIC" id="fig|659018.3.peg.169"/>
<protein>
    <submittedName>
        <fullName evidence="4">Membrane protein</fullName>
    </submittedName>
</protein>
<dbReference type="RefSeq" id="WP_057642012.1">
    <property type="nucleotide sequence ID" value="NZ_LDJP01000102.1"/>
</dbReference>
<feature type="transmembrane region" description="Helical" evidence="2">
    <location>
        <begin position="44"/>
        <end position="68"/>
    </location>
</feature>
<evidence type="ECO:0000256" key="2">
    <source>
        <dbReference type="SAM" id="Phobius"/>
    </source>
</evidence>
<evidence type="ECO:0000259" key="3">
    <source>
        <dbReference type="Pfam" id="PF13559"/>
    </source>
</evidence>
<dbReference type="InterPro" id="IPR025403">
    <property type="entry name" value="TgpA-like_C"/>
</dbReference>
<gene>
    <name evidence="4" type="ORF">ABB34_14120</name>
</gene>
<dbReference type="STRING" id="659018.ABB34_14120"/>